<evidence type="ECO:0000313" key="1">
    <source>
        <dbReference type="EMBL" id="MBB5710702.1"/>
    </source>
</evidence>
<gene>
    <name evidence="1" type="ORF">FHT02_001933</name>
</gene>
<dbReference type="Gene3D" id="3.20.20.410">
    <property type="entry name" value="Protein of unknown function UPF0759"/>
    <property type="match status" value="1"/>
</dbReference>
<comment type="caution">
    <text evidence="1">The sequence shown here is derived from an EMBL/GenBank/DDBJ whole genome shotgun (WGS) entry which is preliminary data.</text>
</comment>
<keyword evidence="2" id="KW-1185">Reference proteome</keyword>
<dbReference type="PANTHER" id="PTHR30348">
    <property type="entry name" value="UNCHARACTERIZED PROTEIN YECE"/>
    <property type="match status" value="1"/>
</dbReference>
<dbReference type="Pfam" id="PF01904">
    <property type="entry name" value="DUF72"/>
    <property type="match status" value="1"/>
</dbReference>
<dbReference type="AlphaFoldDB" id="A0A840YQB3"/>
<dbReference type="Proteomes" id="UP000527143">
    <property type="component" value="Unassembled WGS sequence"/>
</dbReference>
<dbReference type="EMBL" id="JACIJF010000004">
    <property type="protein sequence ID" value="MBB5710702.1"/>
    <property type="molecule type" value="Genomic_DNA"/>
</dbReference>
<dbReference type="SUPFAM" id="SSF117396">
    <property type="entry name" value="TM1631-like"/>
    <property type="match status" value="1"/>
</dbReference>
<dbReference type="InterPro" id="IPR002763">
    <property type="entry name" value="DUF72"/>
</dbReference>
<protein>
    <submittedName>
        <fullName evidence="1">Uncharacterized protein YecE (DUF72 family)</fullName>
    </submittedName>
</protein>
<name>A0A840YQB3_9SPHN</name>
<dbReference type="PANTHER" id="PTHR30348:SF14">
    <property type="entry name" value="BLR8050 PROTEIN"/>
    <property type="match status" value="1"/>
</dbReference>
<accession>A0A840YQB3</accession>
<sequence length="242" mass="26698">MATHFRIGTAAWALPRTVREHFPEGASNLARYAGRFDAVEINTSFYRPHRHGSYARWAAAVGEDFRFSVKLPKAISHEAKLKDCGAQLAEFFAQTSGLGVKLGAVLLQLPPKLAFDAGLALRFLRDFREASHVQLVCEPRHPSWFDPDADALLREHRVARVAADPARVPEAARPGGWRELAYFRLHGSPRTYWSSYEPAALDGWAAAACAAEASQRWVIFDNTASGAATENALSLLAQSEVR</sequence>
<organism evidence="1 2">
    <name type="scientific">Sphingomonas xinjiangensis</name>
    <dbReference type="NCBI Taxonomy" id="643568"/>
    <lineage>
        <taxon>Bacteria</taxon>
        <taxon>Pseudomonadati</taxon>
        <taxon>Pseudomonadota</taxon>
        <taxon>Alphaproteobacteria</taxon>
        <taxon>Sphingomonadales</taxon>
        <taxon>Sphingomonadaceae</taxon>
        <taxon>Sphingomonas</taxon>
    </lineage>
</organism>
<proteinExistence type="predicted"/>
<dbReference type="RefSeq" id="WP_184086824.1">
    <property type="nucleotide sequence ID" value="NZ_JACIJF010000004.1"/>
</dbReference>
<reference evidence="1 2" key="1">
    <citation type="submission" date="2020-08" db="EMBL/GenBank/DDBJ databases">
        <title>Genomic Encyclopedia of Type Strains, Phase IV (KMG-IV): sequencing the most valuable type-strain genomes for metagenomic binning, comparative biology and taxonomic classification.</title>
        <authorList>
            <person name="Goeker M."/>
        </authorList>
    </citation>
    <scope>NUCLEOTIDE SEQUENCE [LARGE SCALE GENOMIC DNA]</scope>
    <source>
        <strain evidence="1 2">DSM 26736</strain>
    </source>
</reference>
<dbReference type="InterPro" id="IPR036520">
    <property type="entry name" value="UPF0759_sf"/>
</dbReference>
<evidence type="ECO:0000313" key="2">
    <source>
        <dbReference type="Proteomes" id="UP000527143"/>
    </source>
</evidence>